<sequence>MSDPITSGRHNDFVGGEASKHRIPGADQATTGHSFVAVDLPRDQKRHADARRPEEHLPPPTGRDAPPAGGVSPGSRTSGSGPLPSDILSQREAAARQPSPVHRIDNDVQPLPPAPDSRTVIDKDPYATPTSAGDTLQGATSKDVYGGLGMPAGGMSSAEMHHDGQAHRKKQHLGADQYGSGEIPREAE</sequence>
<gene>
    <name evidence="2" type="ORF">L227DRAFT_607155</name>
</gene>
<dbReference type="Proteomes" id="UP000313359">
    <property type="component" value="Unassembled WGS sequence"/>
</dbReference>
<name>A0A5C2SQP9_9APHY</name>
<evidence type="ECO:0000256" key="1">
    <source>
        <dbReference type="SAM" id="MobiDB-lite"/>
    </source>
</evidence>
<dbReference type="EMBL" id="ML122252">
    <property type="protein sequence ID" value="RPD65684.1"/>
    <property type="molecule type" value="Genomic_DNA"/>
</dbReference>
<evidence type="ECO:0000313" key="2">
    <source>
        <dbReference type="EMBL" id="RPD65684.1"/>
    </source>
</evidence>
<dbReference type="OrthoDB" id="3260716at2759"/>
<reference evidence="2" key="1">
    <citation type="journal article" date="2018" name="Genome Biol. Evol.">
        <title>Genomics and development of Lentinus tigrinus, a white-rot wood-decaying mushroom with dimorphic fruiting bodies.</title>
        <authorList>
            <person name="Wu B."/>
            <person name="Xu Z."/>
            <person name="Knudson A."/>
            <person name="Carlson A."/>
            <person name="Chen N."/>
            <person name="Kovaka S."/>
            <person name="LaButti K."/>
            <person name="Lipzen A."/>
            <person name="Pennachio C."/>
            <person name="Riley R."/>
            <person name="Schakwitz W."/>
            <person name="Umezawa K."/>
            <person name="Ohm R.A."/>
            <person name="Grigoriev I.V."/>
            <person name="Nagy L.G."/>
            <person name="Gibbons J."/>
            <person name="Hibbett D."/>
        </authorList>
    </citation>
    <scope>NUCLEOTIDE SEQUENCE [LARGE SCALE GENOMIC DNA]</scope>
    <source>
        <strain evidence="2">ALCF2SS1-6</strain>
    </source>
</reference>
<protein>
    <submittedName>
        <fullName evidence="2">Uncharacterized protein</fullName>
    </submittedName>
</protein>
<evidence type="ECO:0000313" key="3">
    <source>
        <dbReference type="Proteomes" id="UP000313359"/>
    </source>
</evidence>
<dbReference type="AlphaFoldDB" id="A0A5C2SQP9"/>
<proteinExistence type="predicted"/>
<feature type="region of interest" description="Disordered" evidence="1">
    <location>
        <begin position="1"/>
        <end position="188"/>
    </location>
</feature>
<feature type="compositionally biased region" description="Basic and acidic residues" evidence="1">
    <location>
        <begin position="40"/>
        <end position="57"/>
    </location>
</feature>
<keyword evidence="3" id="KW-1185">Reference proteome</keyword>
<feature type="compositionally biased region" description="Polar residues" evidence="1">
    <location>
        <begin position="128"/>
        <end position="140"/>
    </location>
</feature>
<organism evidence="2 3">
    <name type="scientific">Lentinus tigrinus ALCF2SS1-6</name>
    <dbReference type="NCBI Taxonomy" id="1328759"/>
    <lineage>
        <taxon>Eukaryota</taxon>
        <taxon>Fungi</taxon>
        <taxon>Dikarya</taxon>
        <taxon>Basidiomycota</taxon>
        <taxon>Agaricomycotina</taxon>
        <taxon>Agaricomycetes</taxon>
        <taxon>Polyporales</taxon>
        <taxon>Polyporaceae</taxon>
        <taxon>Lentinus</taxon>
    </lineage>
</organism>
<accession>A0A5C2SQP9</accession>